<dbReference type="SMART" id="SM00487">
    <property type="entry name" value="DEXDc"/>
    <property type="match status" value="1"/>
</dbReference>
<organism evidence="8 9">
    <name type="scientific">Congregibacter brevis</name>
    <dbReference type="NCBI Taxonomy" id="3081201"/>
    <lineage>
        <taxon>Bacteria</taxon>
        <taxon>Pseudomonadati</taxon>
        <taxon>Pseudomonadota</taxon>
        <taxon>Gammaproteobacteria</taxon>
        <taxon>Cellvibrionales</taxon>
        <taxon>Halieaceae</taxon>
        <taxon>Congregibacter</taxon>
    </lineage>
</organism>
<keyword evidence="5 6" id="KW-0238">DNA-binding</keyword>
<sequence length="708" mass="77469">MSVLSSSDKDAIRDAYTAITDARGLTPRWGQRQMIAEVANTLALLSPSLDVSDSQGSPIAVIEAGTGTGKTIAYVIPALVMARALNKRLVIATATVALQEQLVHKDLPDIAAGSGLEFSYVLAKGRRRYLCLSQLDRIMARESGGGQTMGLYPDEVAPALARDALESYGLMLDALGRGDWDGDRDNWSAPINDADWFPVTADQGQCSGRRCPNIRNCSFYRARDGLQEADVVVTNHDLVLSDLALGGGAILPAPEDTIYIFDEGHHLPDKALNHFASYCRLPSTLSWLGESRKALAKGSPLLSTLPGLSAVMEPLPALFDDLQLRVQQIAEQAAVIMAGAGDFEEQLRFEGGVVPDDLKQATAALAGQWARLNGRLMTLEAGIDDALEDDSFASVRDELEAWQMAVGGMLVRAEGVLSLFKDFAADAAEESPPRARWLKRRADDEELAIDLHCSHILAADILDEQLWQRAAGVVLTSATMTALGSFDRFRARSGVPEDGRYKIVVSPFDYGKATLHVPGMSSEPSDAPAHTEELITLLPELLHMDEGSLVLFSSRRQMNDVYDGLPREWRDRTLRQDDYSKQEILRRHRETIDKEEGAVIFGLASFAEGVDLPGRYCQHVVIAKLPFAVPDNPVDAALAEWLESQGRNAFMEISVPDAALKLVQASGRLLRTETDTGRVTLLDRRVLTRRYGRAILESLPPFRRDLSP</sequence>
<dbReference type="InterPro" id="IPR014013">
    <property type="entry name" value="Helic_SF1/SF2_ATP-bd_DinG/Rad3"/>
</dbReference>
<dbReference type="PANTHER" id="PTHR11472">
    <property type="entry name" value="DNA REPAIR DEAD HELICASE RAD3/XP-D SUBFAMILY MEMBER"/>
    <property type="match status" value="1"/>
</dbReference>
<evidence type="ECO:0000256" key="6">
    <source>
        <dbReference type="HAMAP-Rule" id="MF_02205"/>
    </source>
</evidence>
<evidence type="ECO:0000256" key="2">
    <source>
        <dbReference type="ARBA" id="ARBA00022741"/>
    </source>
</evidence>
<evidence type="ECO:0000256" key="5">
    <source>
        <dbReference type="ARBA" id="ARBA00023125"/>
    </source>
</evidence>
<evidence type="ECO:0000256" key="3">
    <source>
        <dbReference type="ARBA" id="ARBA00022801"/>
    </source>
</evidence>
<feature type="binding site" evidence="6">
    <location>
        <position position="131"/>
    </location>
    <ligand>
        <name>[4Fe-4S] cluster</name>
        <dbReference type="ChEBI" id="CHEBI:49883"/>
    </ligand>
</feature>
<gene>
    <name evidence="6 8" type="primary">dinG</name>
    <name evidence="8" type="ORF">R0137_04920</name>
</gene>
<feature type="domain" description="Helicase ATP-binding" evidence="7">
    <location>
        <begin position="17"/>
        <end position="318"/>
    </location>
</feature>
<feature type="binding site" evidence="6">
    <location>
        <position position="217"/>
    </location>
    <ligand>
        <name>[4Fe-4S] cluster</name>
        <dbReference type="ChEBI" id="CHEBI:49883"/>
    </ligand>
</feature>
<dbReference type="RefSeq" id="WP_407329017.1">
    <property type="nucleotide sequence ID" value="NZ_CP136865.1"/>
</dbReference>
<evidence type="ECO:0000256" key="1">
    <source>
        <dbReference type="ARBA" id="ARBA00022485"/>
    </source>
</evidence>
<dbReference type="InterPro" id="IPR027417">
    <property type="entry name" value="P-loop_NTPase"/>
</dbReference>
<keyword evidence="4 6" id="KW-0067">ATP-binding</keyword>
<evidence type="ECO:0000313" key="8">
    <source>
        <dbReference type="EMBL" id="WOJ97921.1"/>
    </source>
</evidence>
<keyword evidence="6" id="KW-0411">Iron-sulfur</keyword>
<dbReference type="InterPro" id="IPR014001">
    <property type="entry name" value="Helicase_ATP-bd"/>
</dbReference>
<keyword evidence="3 6" id="KW-0378">Hydrolase</keyword>
<dbReference type="Pfam" id="PF13307">
    <property type="entry name" value="Helicase_C_2"/>
    <property type="match status" value="1"/>
</dbReference>
<proteinExistence type="inferred from homology"/>
<dbReference type="HAMAP" id="MF_02205">
    <property type="entry name" value="DinG_proteobact"/>
    <property type="match status" value="1"/>
</dbReference>
<comment type="cofactor">
    <cofactor evidence="6">
        <name>[4Fe-4S] cluster</name>
        <dbReference type="ChEBI" id="CHEBI:49883"/>
    </cofactor>
    <text evidence="6">Binds 1 [4Fe-4S] cluster.</text>
</comment>
<keyword evidence="9" id="KW-1185">Reference proteome</keyword>
<dbReference type="PANTHER" id="PTHR11472:SF59">
    <property type="entry name" value="ATP-DEPENDENT DNA HELICASE DING"/>
    <property type="match status" value="1"/>
</dbReference>
<comment type="similarity">
    <text evidence="6">Belongs to the helicase family. DinG subfamily. Type 1 sub-subfamily.</text>
</comment>
<keyword evidence="6" id="KW-0479">Metal-binding</keyword>
<evidence type="ECO:0000256" key="4">
    <source>
        <dbReference type="ARBA" id="ARBA00022840"/>
    </source>
</evidence>
<feature type="binding site" evidence="6">
    <location>
        <position position="206"/>
    </location>
    <ligand>
        <name>[4Fe-4S] cluster</name>
        <dbReference type="ChEBI" id="CHEBI:49883"/>
    </ligand>
</feature>
<keyword evidence="6 8" id="KW-0347">Helicase</keyword>
<dbReference type="GO" id="GO:0016787">
    <property type="term" value="F:hydrolase activity"/>
    <property type="evidence" value="ECO:0007669"/>
    <property type="project" value="UniProtKB-KW"/>
</dbReference>
<comment type="catalytic activity">
    <reaction evidence="6">
        <text>ATP + H2O = ADP + phosphate + H(+)</text>
        <dbReference type="Rhea" id="RHEA:13065"/>
        <dbReference type="ChEBI" id="CHEBI:15377"/>
        <dbReference type="ChEBI" id="CHEBI:15378"/>
        <dbReference type="ChEBI" id="CHEBI:30616"/>
        <dbReference type="ChEBI" id="CHEBI:43474"/>
        <dbReference type="ChEBI" id="CHEBI:456216"/>
        <dbReference type="EC" id="5.6.2.3"/>
    </reaction>
</comment>
<accession>A0ABZ0IIP1</accession>
<dbReference type="PROSITE" id="PS51193">
    <property type="entry name" value="HELICASE_ATP_BIND_2"/>
    <property type="match status" value="1"/>
</dbReference>
<comment type="function">
    <text evidence="6">DNA-dependent ATPase and 5'-3' DNA helicase. Unwinds D-loops, R-loops, forked DNA and G-quadruplex DNA.</text>
</comment>
<dbReference type="InterPro" id="IPR006555">
    <property type="entry name" value="ATP-dep_Helicase_C"/>
</dbReference>
<dbReference type="Proteomes" id="UP001626549">
    <property type="component" value="Chromosome"/>
</dbReference>
<dbReference type="InterPro" id="IPR039000">
    <property type="entry name" value="DinG_proteobact"/>
</dbReference>
<dbReference type="SUPFAM" id="SSF52540">
    <property type="entry name" value="P-loop containing nucleoside triphosphate hydrolases"/>
    <property type="match status" value="1"/>
</dbReference>
<dbReference type="EMBL" id="CP136865">
    <property type="protein sequence ID" value="WOJ97921.1"/>
    <property type="molecule type" value="Genomic_DNA"/>
</dbReference>
<keyword evidence="2 6" id="KW-0547">Nucleotide-binding</keyword>
<evidence type="ECO:0000313" key="9">
    <source>
        <dbReference type="Proteomes" id="UP001626549"/>
    </source>
</evidence>
<keyword evidence="6" id="KW-0408">Iron</keyword>
<dbReference type="GO" id="GO:0003678">
    <property type="term" value="F:DNA helicase activity"/>
    <property type="evidence" value="ECO:0007669"/>
    <property type="project" value="UniProtKB-EC"/>
</dbReference>
<name>A0ABZ0IIP1_9GAMM</name>
<dbReference type="Gene3D" id="3.40.50.300">
    <property type="entry name" value="P-loop containing nucleotide triphosphate hydrolases"/>
    <property type="match status" value="2"/>
</dbReference>
<dbReference type="EC" id="5.6.2.3" evidence="6"/>
<evidence type="ECO:0000259" key="7">
    <source>
        <dbReference type="PROSITE" id="PS51193"/>
    </source>
</evidence>
<keyword evidence="6" id="KW-0413">Isomerase</keyword>
<feature type="binding site" evidence="6">
    <location>
        <position position="211"/>
    </location>
    <ligand>
        <name>[4Fe-4S] cluster</name>
        <dbReference type="ChEBI" id="CHEBI:49883"/>
    </ligand>
</feature>
<dbReference type="InterPro" id="IPR045028">
    <property type="entry name" value="DinG/Rad3-like"/>
</dbReference>
<keyword evidence="1 6" id="KW-0004">4Fe-4S</keyword>
<dbReference type="SMART" id="SM00491">
    <property type="entry name" value="HELICc2"/>
    <property type="match status" value="1"/>
</dbReference>
<reference evidence="8 9" key="1">
    <citation type="submission" date="2023-10" db="EMBL/GenBank/DDBJ databases">
        <title>Two novel species belonging to the OM43/NOR5 clade.</title>
        <authorList>
            <person name="Park M."/>
        </authorList>
    </citation>
    <scope>NUCLEOTIDE SEQUENCE [LARGE SCALE GENOMIC DNA]</scope>
    <source>
        <strain evidence="8 9">IMCC45268</strain>
    </source>
</reference>
<dbReference type="NCBIfam" id="NF008729">
    <property type="entry name" value="PRK11747.1"/>
    <property type="match status" value="1"/>
</dbReference>
<protein>
    <recommendedName>
        <fullName evidence="6">ATP-dependent DNA helicase DinG</fullName>
        <ecNumber evidence="6">5.6.2.3</ecNumber>
    </recommendedName>
    <alternativeName>
        <fullName evidence="6">DNA 5'-3' helicase DinG</fullName>
    </alternativeName>
</protein>